<comment type="caution">
    <text evidence="2">The sequence shown here is derived from an EMBL/GenBank/DDBJ whole genome shotgun (WGS) entry which is preliminary data.</text>
</comment>
<organism evidence="2 3">
    <name type="scientific">Taxus chinensis</name>
    <name type="common">Chinese yew</name>
    <name type="synonym">Taxus wallichiana var. chinensis</name>
    <dbReference type="NCBI Taxonomy" id="29808"/>
    <lineage>
        <taxon>Eukaryota</taxon>
        <taxon>Viridiplantae</taxon>
        <taxon>Streptophyta</taxon>
        <taxon>Embryophyta</taxon>
        <taxon>Tracheophyta</taxon>
        <taxon>Spermatophyta</taxon>
        <taxon>Pinopsida</taxon>
        <taxon>Pinidae</taxon>
        <taxon>Conifers II</taxon>
        <taxon>Cupressales</taxon>
        <taxon>Taxaceae</taxon>
        <taxon>Taxus</taxon>
    </lineage>
</organism>
<feature type="non-terminal residue" evidence="2">
    <location>
        <position position="1"/>
    </location>
</feature>
<dbReference type="GO" id="GO:0003677">
    <property type="term" value="F:DNA binding"/>
    <property type="evidence" value="ECO:0007669"/>
    <property type="project" value="InterPro"/>
</dbReference>
<feature type="domain" description="Dof-type" evidence="1">
    <location>
        <begin position="64"/>
        <end position="106"/>
    </location>
</feature>
<reference evidence="2 3" key="1">
    <citation type="journal article" date="2021" name="Nat. Plants">
        <title>The Taxus genome provides insights into paclitaxel biosynthesis.</title>
        <authorList>
            <person name="Xiong X."/>
            <person name="Gou J."/>
            <person name="Liao Q."/>
            <person name="Li Y."/>
            <person name="Zhou Q."/>
            <person name="Bi G."/>
            <person name="Li C."/>
            <person name="Du R."/>
            <person name="Wang X."/>
            <person name="Sun T."/>
            <person name="Guo L."/>
            <person name="Liang H."/>
            <person name="Lu P."/>
            <person name="Wu Y."/>
            <person name="Zhang Z."/>
            <person name="Ro D.K."/>
            <person name="Shang Y."/>
            <person name="Huang S."/>
            <person name="Yan J."/>
        </authorList>
    </citation>
    <scope>NUCLEOTIDE SEQUENCE [LARGE SCALE GENOMIC DNA]</scope>
    <source>
        <strain evidence="2">Ta-2019</strain>
    </source>
</reference>
<dbReference type="GO" id="GO:0006355">
    <property type="term" value="P:regulation of DNA-templated transcription"/>
    <property type="evidence" value="ECO:0007669"/>
    <property type="project" value="InterPro"/>
</dbReference>
<protein>
    <recommendedName>
        <fullName evidence="1">Dof-type domain-containing protein</fullName>
    </recommendedName>
</protein>
<gene>
    <name evidence="2" type="ORF">KI387_015467</name>
</gene>
<evidence type="ECO:0000313" key="2">
    <source>
        <dbReference type="EMBL" id="KAH9320828.1"/>
    </source>
</evidence>
<proteinExistence type="predicted"/>
<dbReference type="Pfam" id="PF02701">
    <property type="entry name" value="Zn_ribbon_Dof"/>
    <property type="match status" value="1"/>
</dbReference>
<dbReference type="Proteomes" id="UP000824469">
    <property type="component" value="Unassembled WGS sequence"/>
</dbReference>
<keyword evidence="3" id="KW-1185">Reference proteome</keyword>
<accession>A0AA38GFL8</accession>
<dbReference type="AlphaFoldDB" id="A0AA38GFL8"/>
<dbReference type="EMBL" id="JAHRHJ020000003">
    <property type="protein sequence ID" value="KAH9320828.1"/>
    <property type="molecule type" value="Genomic_DNA"/>
</dbReference>
<evidence type="ECO:0000313" key="3">
    <source>
        <dbReference type="Proteomes" id="UP000824469"/>
    </source>
</evidence>
<sequence>VEGYCFIAMEFLECLRTSLNNSEVVEVDPCSLLNLLKANLPVKFYDLPEEAKDLISVLFKSCKAVCPHCTSADTSYRYLNNKQRCKFIQPRFLCSNCKKCFTVGGRKNGSKHSAMSTGFTEQIRNSTPTKRKCVFPNQSLPPGKKPSTQFEKLQAAGISTGFVTGNQMASWSLCDYICGYQPNEGECQIPISTLPGLIDVHEHEQKSPLPSYKDDGDHWVSSQTTGTQVQGEAAINNFSYVEENQPAGELFNDMRDYFDGPGIELALGNSTKNEGISDFVYNIIRQCDEYQTSTGESELCSLFQTPLFTAN</sequence>
<name>A0AA38GFL8_TAXCH</name>
<dbReference type="InterPro" id="IPR003851">
    <property type="entry name" value="Znf_Dof"/>
</dbReference>
<evidence type="ECO:0000259" key="1">
    <source>
        <dbReference type="Pfam" id="PF02701"/>
    </source>
</evidence>